<reference evidence="1 2" key="1">
    <citation type="journal article" date="2018" name="IMA Fungus">
        <title>IMA Genome-F 10: Nine draft genome sequences of Claviceps purpurea s.lat., including C. arundinis, C. humidiphila, and C. cf. spartinae, pseudomolecules for the pitch canker pathogen Fusarium circinatum, draft genome of Davidsoniella eucalypti, Grosmannia galeiformis, Quambalaria eucalypti, and Teratosphaeria destructans.</title>
        <authorList>
            <person name="Wingfield B.D."/>
            <person name="Liu M."/>
            <person name="Nguyen H.D."/>
            <person name="Lane F.A."/>
            <person name="Morgan S.W."/>
            <person name="De Vos L."/>
            <person name="Wilken P.M."/>
            <person name="Duong T.A."/>
            <person name="Aylward J."/>
            <person name="Coetzee M.P."/>
            <person name="Dadej K."/>
            <person name="De Beer Z.W."/>
            <person name="Findlay W."/>
            <person name="Havenga M."/>
            <person name="Kolarik M."/>
            <person name="Menzies J.G."/>
            <person name="Naidoo K."/>
            <person name="Pochopski O."/>
            <person name="Shoukouhi P."/>
            <person name="Santana Q.C."/>
            <person name="Seifert K.A."/>
            <person name="Soal N."/>
            <person name="Steenkamp E.T."/>
            <person name="Tatham C.T."/>
            <person name="van der Nest M.A."/>
            <person name="Wingfield M.J."/>
        </authorList>
    </citation>
    <scope>NUCLEOTIDE SEQUENCE [LARGE SCALE GENOMIC DNA]</scope>
    <source>
        <strain evidence="1">CMW44962</strain>
    </source>
</reference>
<gene>
    <name evidence="1" type="ORF">Tdes44962_MAKER10035</name>
</gene>
<name>A0A9W7SQA2_9PEZI</name>
<evidence type="ECO:0000313" key="2">
    <source>
        <dbReference type="Proteomes" id="UP001138500"/>
    </source>
</evidence>
<feature type="non-terminal residue" evidence="1">
    <location>
        <position position="1"/>
    </location>
</feature>
<keyword evidence="2" id="KW-1185">Reference proteome</keyword>
<dbReference type="InterPro" id="IPR036812">
    <property type="entry name" value="NAD(P)_OxRdtase_dom_sf"/>
</dbReference>
<reference evidence="1 2" key="2">
    <citation type="journal article" date="2021" name="Curr. Genet.">
        <title>Genetic response to nitrogen starvation in the aggressive Eucalyptus foliar pathogen Teratosphaeria destructans.</title>
        <authorList>
            <person name="Havenga M."/>
            <person name="Wingfield B.D."/>
            <person name="Wingfield M.J."/>
            <person name="Dreyer L.L."/>
            <person name="Roets F."/>
            <person name="Aylward J."/>
        </authorList>
    </citation>
    <scope>NUCLEOTIDE SEQUENCE [LARGE SCALE GENOMIC DNA]</scope>
    <source>
        <strain evidence="1">CMW44962</strain>
    </source>
</reference>
<dbReference type="AlphaFoldDB" id="A0A9W7SQA2"/>
<evidence type="ECO:0000313" key="1">
    <source>
        <dbReference type="EMBL" id="KAH9826616.1"/>
    </source>
</evidence>
<proteinExistence type="predicted"/>
<dbReference type="Proteomes" id="UP001138500">
    <property type="component" value="Unassembled WGS sequence"/>
</dbReference>
<dbReference type="Gene3D" id="3.20.20.100">
    <property type="entry name" value="NADP-dependent oxidoreductase domain"/>
    <property type="match status" value="1"/>
</dbReference>
<dbReference type="SUPFAM" id="SSF51430">
    <property type="entry name" value="NAD(P)-linked oxidoreductase"/>
    <property type="match status" value="1"/>
</dbReference>
<protein>
    <submittedName>
        <fullName evidence="1">Norsolorinic acid reductase</fullName>
    </submittedName>
</protein>
<dbReference type="OrthoDB" id="48988at2759"/>
<sequence>PPYVVPVVGGRSVDQLQANIDALAVRLSRDDLDAIDAAEPFDVGFPLNFLFGRYYRHDATAQDMPMVVTNAYLETVPNQTPIVPGTAAELAKQRASE</sequence>
<comment type="caution">
    <text evidence="1">The sequence shown here is derived from an EMBL/GenBank/DDBJ whole genome shotgun (WGS) entry which is preliminary data.</text>
</comment>
<dbReference type="EMBL" id="RIBY02001976">
    <property type="protein sequence ID" value="KAH9826616.1"/>
    <property type="molecule type" value="Genomic_DNA"/>
</dbReference>
<accession>A0A9W7SQA2</accession>
<organism evidence="1 2">
    <name type="scientific">Teratosphaeria destructans</name>
    <dbReference type="NCBI Taxonomy" id="418781"/>
    <lineage>
        <taxon>Eukaryota</taxon>
        <taxon>Fungi</taxon>
        <taxon>Dikarya</taxon>
        <taxon>Ascomycota</taxon>
        <taxon>Pezizomycotina</taxon>
        <taxon>Dothideomycetes</taxon>
        <taxon>Dothideomycetidae</taxon>
        <taxon>Mycosphaerellales</taxon>
        <taxon>Teratosphaeriaceae</taxon>
        <taxon>Teratosphaeria</taxon>
    </lineage>
</organism>